<dbReference type="EMBL" id="CP101412">
    <property type="protein sequence ID" value="WBB31480.1"/>
    <property type="molecule type" value="Genomic_DNA"/>
</dbReference>
<protein>
    <recommendedName>
        <fullName evidence="7">tRNA (guanine-N(7)-)-methyltransferase</fullName>
        <ecNumber evidence="7">2.1.1.33</ecNumber>
    </recommendedName>
    <alternativeName>
        <fullName evidence="7">tRNA (guanine(46)-N(7))-methyltransferase</fullName>
    </alternativeName>
    <alternativeName>
        <fullName evidence="7">tRNA(m7G46)-methyltransferase</fullName>
    </alternativeName>
</protein>
<dbReference type="InterPro" id="IPR055361">
    <property type="entry name" value="tRNA_methyltr_TrmB_bact"/>
</dbReference>
<organism evidence="8 9">
    <name type="scientific">Parvimonas micra</name>
    <dbReference type="NCBI Taxonomy" id="33033"/>
    <lineage>
        <taxon>Bacteria</taxon>
        <taxon>Bacillati</taxon>
        <taxon>Bacillota</taxon>
        <taxon>Tissierellia</taxon>
        <taxon>Tissierellales</taxon>
        <taxon>Peptoniphilaceae</taxon>
        <taxon>Parvimonas</taxon>
    </lineage>
</organism>
<dbReference type="RefSeq" id="WP_235048271.1">
    <property type="nucleotide sequence ID" value="NZ_CP101407.1"/>
</dbReference>
<dbReference type="NCBIfam" id="NF001080">
    <property type="entry name" value="PRK00121.2-2"/>
    <property type="match status" value="1"/>
</dbReference>
<dbReference type="Gene3D" id="3.40.50.150">
    <property type="entry name" value="Vaccinia Virus protein VP39"/>
    <property type="match status" value="1"/>
</dbReference>
<keyword evidence="3 7" id="KW-0489">Methyltransferase</keyword>
<feature type="binding site" evidence="7">
    <location>
        <position position="73"/>
    </location>
    <ligand>
        <name>S-adenosyl-L-methionine</name>
        <dbReference type="ChEBI" id="CHEBI:59789"/>
    </ligand>
</feature>
<dbReference type="PANTHER" id="PTHR23417:SF14">
    <property type="entry name" value="PENTACOTRIPEPTIDE-REPEAT REGION OF PRORP DOMAIN-CONTAINING PROTEIN"/>
    <property type="match status" value="1"/>
</dbReference>
<proteinExistence type="inferred from homology"/>
<name>A0AAX3K8W1_9FIRM</name>
<evidence type="ECO:0000256" key="2">
    <source>
        <dbReference type="ARBA" id="ARBA00003015"/>
    </source>
</evidence>
<dbReference type="Pfam" id="PF02390">
    <property type="entry name" value="Methyltransf_4"/>
    <property type="match status" value="1"/>
</dbReference>
<evidence type="ECO:0000256" key="3">
    <source>
        <dbReference type="ARBA" id="ARBA00022603"/>
    </source>
</evidence>
<feature type="binding site" evidence="7">
    <location>
        <position position="126"/>
    </location>
    <ligand>
        <name>substrate</name>
    </ligand>
</feature>
<feature type="binding site" evidence="7">
    <location>
        <begin position="195"/>
        <end position="198"/>
    </location>
    <ligand>
        <name>substrate</name>
    </ligand>
</feature>
<evidence type="ECO:0000256" key="4">
    <source>
        <dbReference type="ARBA" id="ARBA00022679"/>
    </source>
</evidence>
<sequence length="216" mass="25511">MKGKLMRLRKKWWAVPEMKENAQVIFNAESLKGKWNEEFKNTNPINLELGCGKGKFISEIADVNKNINYCILDLDTNAIVYATRKIRDLELLNVRAIPTNIEKIDEIFSENSISRIYINFCNPWPKKRHHKRRLTHPNFLAKYNKLLIEEGEIHFKTDDDDLFKASLEYFNENGFEVILITYDLANFDYPQNIETEYENKFKSLGIKIKFLIAKKK</sequence>
<dbReference type="AlphaFoldDB" id="A0AAX3K8W1"/>
<feature type="binding site" evidence="7">
    <location>
        <position position="100"/>
    </location>
    <ligand>
        <name>S-adenosyl-L-methionine</name>
        <dbReference type="ChEBI" id="CHEBI:59789"/>
    </ligand>
</feature>
<evidence type="ECO:0000313" key="8">
    <source>
        <dbReference type="EMBL" id="WBB31480.1"/>
    </source>
</evidence>
<accession>A0AAX3K8W1</accession>
<dbReference type="CDD" id="cd02440">
    <property type="entry name" value="AdoMet_MTases"/>
    <property type="match status" value="1"/>
</dbReference>
<dbReference type="HAMAP" id="MF_01057">
    <property type="entry name" value="tRNA_methyltr_TrmB"/>
    <property type="match status" value="1"/>
</dbReference>
<dbReference type="Proteomes" id="UP001210690">
    <property type="component" value="Chromosome"/>
</dbReference>
<reference evidence="8" key="1">
    <citation type="submission" date="2022-07" db="EMBL/GenBank/DDBJ databases">
        <title>Parvimonas micra travels from the subgingival sulcus of the human oral cavity to the colorectal adenocarcinoma.</title>
        <authorList>
            <person name="Conde-Perez K."/>
            <person name="Buetas E."/>
            <person name="Aja-Macaya P."/>
            <person name="Martin-De Arribas E."/>
            <person name="Iglesias-Corras I."/>
            <person name="Trigo-Tasende N."/>
            <person name="Nasser-Ali M."/>
            <person name="Estevez L.S."/>
            <person name="Rumbo-Feal S."/>
            <person name="Otero-Alen B."/>
            <person name="Noguera J.F."/>
            <person name="Concha A."/>
            <person name="Pardinas-Lopez S."/>
            <person name="Carda-Dieguez M."/>
            <person name="Gomez-Randulfe I."/>
            <person name="Martinez-Lago N."/>
            <person name="Ladra S."/>
            <person name="Aparicio L.A."/>
            <person name="Bou G."/>
            <person name="Mira A."/>
            <person name="Vallejo J.A."/>
            <person name="Poza M."/>
        </authorList>
    </citation>
    <scope>NUCLEOTIDE SEQUENCE</scope>
    <source>
        <strain evidence="8">PM102KC-G-1</strain>
    </source>
</reference>
<keyword evidence="4 7" id="KW-0808">Transferase</keyword>
<dbReference type="EC" id="2.1.1.33" evidence="7"/>
<feature type="binding site" evidence="7">
    <location>
        <position position="158"/>
    </location>
    <ligand>
        <name>substrate</name>
    </ligand>
</feature>
<evidence type="ECO:0000256" key="6">
    <source>
        <dbReference type="ARBA" id="ARBA00022694"/>
    </source>
</evidence>
<evidence type="ECO:0000256" key="5">
    <source>
        <dbReference type="ARBA" id="ARBA00022691"/>
    </source>
</evidence>
<evidence type="ECO:0000313" key="9">
    <source>
        <dbReference type="Proteomes" id="UP001210690"/>
    </source>
</evidence>
<dbReference type="NCBIfam" id="TIGR00091">
    <property type="entry name" value="tRNA (guanosine(46)-N7)-methyltransferase TrmB"/>
    <property type="match status" value="1"/>
</dbReference>
<dbReference type="GO" id="GO:0008176">
    <property type="term" value="F:tRNA (guanine(46)-N7)-methyltransferase activity"/>
    <property type="evidence" value="ECO:0007669"/>
    <property type="project" value="UniProtKB-UniRule"/>
</dbReference>
<evidence type="ECO:0000256" key="1">
    <source>
        <dbReference type="ARBA" id="ARBA00000142"/>
    </source>
</evidence>
<comment type="similarity">
    <text evidence="7">Belongs to the class I-like SAM-binding methyltransferase superfamily. TrmB family.</text>
</comment>
<comment type="pathway">
    <text evidence="7">tRNA modification; N(7)-methylguanine-tRNA biosynthesis.</text>
</comment>
<dbReference type="InterPro" id="IPR029063">
    <property type="entry name" value="SAM-dependent_MTases_sf"/>
</dbReference>
<evidence type="ECO:0000256" key="7">
    <source>
        <dbReference type="HAMAP-Rule" id="MF_01057"/>
    </source>
</evidence>
<dbReference type="PANTHER" id="PTHR23417">
    <property type="entry name" value="3-DEOXY-D-MANNO-OCTULOSONIC-ACID TRANSFERASE/TRNA GUANINE-N 7 - -METHYLTRANSFERASE"/>
    <property type="match status" value="1"/>
</dbReference>
<feature type="binding site" evidence="7">
    <location>
        <position position="122"/>
    </location>
    <ligand>
        <name>S-adenosyl-L-methionine</name>
        <dbReference type="ChEBI" id="CHEBI:59789"/>
    </ligand>
</feature>
<dbReference type="SUPFAM" id="SSF53335">
    <property type="entry name" value="S-adenosyl-L-methionine-dependent methyltransferases"/>
    <property type="match status" value="1"/>
</dbReference>
<keyword evidence="6 7" id="KW-0819">tRNA processing</keyword>
<comment type="catalytic activity">
    <reaction evidence="1 7">
        <text>guanosine(46) in tRNA + S-adenosyl-L-methionine = N(7)-methylguanosine(46) in tRNA + S-adenosyl-L-homocysteine</text>
        <dbReference type="Rhea" id="RHEA:42708"/>
        <dbReference type="Rhea" id="RHEA-COMP:10188"/>
        <dbReference type="Rhea" id="RHEA-COMP:10189"/>
        <dbReference type="ChEBI" id="CHEBI:57856"/>
        <dbReference type="ChEBI" id="CHEBI:59789"/>
        <dbReference type="ChEBI" id="CHEBI:74269"/>
        <dbReference type="ChEBI" id="CHEBI:74480"/>
        <dbReference type="EC" id="2.1.1.33"/>
    </reaction>
</comment>
<comment type="caution">
    <text evidence="7">Lacks conserved residue(s) required for the propagation of feature annotation.</text>
</comment>
<dbReference type="PROSITE" id="PS51625">
    <property type="entry name" value="SAM_MT_TRMB"/>
    <property type="match status" value="1"/>
</dbReference>
<keyword evidence="5 7" id="KW-0949">S-adenosyl-L-methionine</keyword>
<comment type="function">
    <text evidence="2 7">Catalyzes the formation of N(7)-methylguanine at position 46 (m7G46) in tRNA.</text>
</comment>
<feature type="binding site" evidence="7">
    <location>
        <position position="48"/>
    </location>
    <ligand>
        <name>S-adenosyl-L-methionine</name>
        <dbReference type="ChEBI" id="CHEBI:59789"/>
    </ligand>
</feature>
<dbReference type="InterPro" id="IPR003358">
    <property type="entry name" value="tRNA_(Gua-N-7)_MeTrfase_Trmb"/>
</dbReference>
<gene>
    <name evidence="7 8" type="primary">trmB</name>
    <name evidence="8" type="ORF">NM222_03105</name>
</gene>
<dbReference type="GO" id="GO:0043527">
    <property type="term" value="C:tRNA methyltransferase complex"/>
    <property type="evidence" value="ECO:0007669"/>
    <property type="project" value="TreeGrafter"/>
</dbReference>